<name>A0ABW6LMR1_9ACTN</name>
<keyword evidence="2" id="KW-1185">Reference proteome</keyword>
<comment type="caution">
    <text evidence="1">The sequence shown here is derived from an EMBL/GenBank/DDBJ whole genome shotgun (WGS) entry which is preliminary data.</text>
</comment>
<reference evidence="1 2" key="1">
    <citation type="submission" date="2024-10" db="EMBL/GenBank/DDBJ databases">
        <title>The Natural Products Discovery Center: Release of the First 8490 Sequenced Strains for Exploring Actinobacteria Biosynthetic Diversity.</title>
        <authorList>
            <person name="Kalkreuter E."/>
            <person name="Kautsar S.A."/>
            <person name="Yang D."/>
            <person name="Bader C.D."/>
            <person name="Teijaro C.N."/>
            <person name="Fluegel L."/>
            <person name="Davis C.M."/>
            <person name="Simpson J.R."/>
            <person name="Lauterbach L."/>
            <person name="Steele A.D."/>
            <person name="Gui C."/>
            <person name="Meng S."/>
            <person name="Li G."/>
            <person name="Viehrig K."/>
            <person name="Ye F."/>
            <person name="Su P."/>
            <person name="Kiefer A.F."/>
            <person name="Nichols A."/>
            <person name="Cepeda A.J."/>
            <person name="Yan W."/>
            <person name="Fan B."/>
            <person name="Jiang Y."/>
            <person name="Adhikari A."/>
            <person name="Zheng C.-J."/>
            <person name="Schuster L."/>
            <person name="Cowan T.M."/>
            <person name="Smanski M.J."/>
            <person name="Chevrette M.G."/>
            <person name="De Carvalho L.P.S."/>
            <person name="Shen B."/>
        </authorList>
    </citation>
    <scope>NUCLEOTIDE SEQUENCE [LARGE SCALE GENOMIC DNA]</scope>
    <source>
        <strain evidence="1 2">NPDC007066</strain>
    </source>
</reference>
<dbReference type="EMBL" id="JBIAFP010000021">
    <property type="protein sequence ID" value="MFE9228897.1"/>
    <property type="molecule type" value="Genomic_DNA"/>
</dbReference>
<organism evidence="1 2">
    <name type="scientific">Streptomyces massasporeus</name>
    <dbReference type="NCBI Taxonomy" id="67324"/>
    <lineage>
        <taxon>Bacteria</taxon>
        <taxon>Bacillati</taxon>
        <taxon>Actinomycetota</taxon>
        <taxon>Actinomycetes</taxon>
        <taxon>Kitasatosporales</taxon>
        <taxon>Streptomycetaceae</taxon>
        <taxon>Streptomyces</taxon>
    </lineage>
</organism>
<gene>
    <name evidence="1" type="ORF">ACFYM3_30635</name>
</gene>
<accession>A0ABW6LMR1</accession>
<dbReference type="InterPro" id="IPR036457">
    <property type="entry name" value="PPM-type-like_dom_sf"/>
</dbReference>
<dbReference type="RefSeq" id="WP_358284934.1">
    <property type="nucleotide sequence ID" value="NZ_JBEYGJ010000021.1"/>
</dbReference>
<dbReference type="Gene3D" id="3.60.40.10">
    <property type="entry name" value="PPM-type phosphatase domain"/>
    <property type="match status" value="1"/>
</dbReference>
<evidence type="ECO:0000313" key="2">
    <source>
        <dbReference type="Proteomes" id="UP001601288"/>
    </source>
</evidence>
<sequence>MYHRLELPAWGVCLAGTGVKNSDLRRYPDDLETAHLRLTLLDGTVPEGYLPSGRRVLVGGDWYDSLPLQGSRTLQVMDDVMGHGSRPRSP</sequence>
<dbReference type="Proteomes" id="UP001601288">
    <property type="component" value="Unassembled WGS sequence"/>
</dbReference>
<evidence type="ECO:0000313" key="1">
    <source>
        <dbReference type="EMBL" id="MFE9228897.1"/>
    </source>
</evidence>
<protein>
    <submittedName>
        <fullName evidence="1">Uncharacterized protein</fullName>
    </submittedName>
</protein>
<proteinExistence type="predicted"/>